<dbReference type="AlphaFoldDB" id="A0A917NID6"/>
<gene>
    <name evidence="2" type="ORF">GCM10011320_07290</name>
</gene>
<sequence length="151" mass="15981">MRRIAFLLLLLPGTAGAAEITCPAAVTTPLTAEAMPGWMVDPHPSPTGFPYRGPDSAGRKRFEGVTIVDGGPGDLRAEAPGSLVPDESAMQGGQLRQRWDVSQGSPRGFLIVCRYEGTATVLAQVLPATARECVQMLPPRARGRALSALCR</sequence>
<dbReference type="EMBL" id="BMKW01000002">
    <property type="protein sequence ID" value="GGJ02962.1"/>
    <property type="molecule type" value="Genomic_DNA"/>
</dbReference>
<evidence type="ECO:0000256" key="1">
    <source>
        <dbReference type="SAM" id="SignalP"/>
    </source>
</evidence>
<dbReference type="InterPro" id="IPR049973">
    <property type="entry name" value="STY0301-like"/>
</dbReference>
<comment type="caution">
    <text evidence="2">The sequence shown here is derived from an EMBL/GenBank/DDBJ whole genome shotgun (WGS) entry which is preliminary data.</text>
</comment>
<evidence type="ECO:0000313" key="2">
    <source>
        <dbReference type="EMBL" id="GGJ02962.1"/>
    </source>
</evidence>
<protein>
    <recommendedName>
        <fullName evidence="4">Ricin B lectin domain-containing protein</fullName>
    </recommendedName>
</protein>
<dbReference type="NCBIfam" id="NF042415">
    <property type="entry name" value="STY0301_fam"/>
    <property type="match status" value="1"/>
</dbReference>
<evidence type="ECO:0008006" key="4">
    <source>
        <dbReference type="Google" id="ProtNLM"/>
    </source>
</evidence>
<reference evidence="2" key="1">
    <citation type="journal article" date="2014" name="Int. J. Syst. Evol. Microbiol.">
        <title>Complete genome sequence of Corynebacterium casei LMG S-19264T (=DSM 44701T), isolated from a smear-ripened cheese.</title>
        <authorList>
            <consortium name="US DOE Joint Genome Institute (JGI-PGF)"/>
            <person name="Walter F."/>
            <person name="Albersmeier A."/>
            <person name="Kalinowski J."/>
            <person name="Ruckert C."/>
        </authorList>
    </citation>
    <scope>NUCLEOTIDE SEQUENCE</scope>
    <source>
        <strain evidence="2">CGMCC 1.3617</strain>
    </source>
</reference>
<feature type="signal peptide" evidence="1">
    <location>
        <begin position="1"/>
        <end position="17"/>
    </location>
</feature>
<dbReference type="Proteomes" id="UP000661507">
    <property type="component" value="Unassembled WGS sequence"/>
</dbReference>
<reference evidence="2" key="2">
    <citation type="submission" date="2020-09" db="EMBL/GenBank/DDBJ databases">
        <authorList>
            <person name="Sun Q."/>
            <person name="Zhou Y."/>
        </authorList>
    </citation>
    <scope>NUCLEOTIDE SEQUENCE</scope>
    <source>
        <strain evidence="2">CGMCC 1.3617</strain>
    </source>
</reference>
<evidence type="ECO:0000313" key="3">
    <source>
        <dbReference type="Proteomes" id="UP000661507"/>
    </source>
</evidence>
<proteinExistence type="predicted"/>
<dbReference type="RefSeq" id="WP_188965582.1">
    <property type="nucleotide sequence ID" value="NZ_BMKW01000002.1"/>
</dbReference>
<keyword evidence="3" id="KW-1185">Reference proteome</keyword>
<accession>A0A917NID6</accession>
<keyword evidence="1" id="KW-0732">Signal</keyword>
<feature type="chain" id="PRO_5037548249" description="Ricin B lectin domain-containing protein" evidence="1">
    <location>
        <begin position="18"/>
        <end position="151"/>
    </location>
</feature>
<organism evidence="2 3">
    <name type="scientific">Neoroseomonas lacus</name>
    <dbReference type="NCBI Taxonomy" id="287609"/>
    <lineage>
        <taxon>Bacteria</taxon>
        <taxon>Pseudomonadati</taxon>
        <taxon>Pseudomonadota</taxon>
        <taxon>Alphaproteobacteria</taxon>
        <taxon>Acetobacterales</taxon>
        <taxon>Acetobacteraceae</taxon>
        <taxon>Neoroseomonas</taxon>
    </lineage>
</organism>
<name>A0A917NID6_9PROT</name>